<keyword evidence="2" id="KW-0547">Nucleotide-binding</keyword>
<name>A0AAJ1CGD5_9BACT</name>
<dbReference type="SUPFAM" id="SSF52540">
    <property type="entry name" value="P-loop containing nucleoside triphosphate hydrolases"/>
    <property type="match status" value="1"/>
</dbReference>
<dbReference type="Proteomes" id="UP001205035">
    <property type="component" value="Unassembled WGS sequence"/>
</dbReference>
<dbReference type="GO" id="GO:0016887">
    <property type="term" value="F:ATP hydrolysis activity"/>
    <property type="evidence" value="ECO:0007669"/>
    <property type="project" value="InterPro"/>
</dbReference>
<dbReference type="RefSeq" id="WP_195461895.1">
    <property type="nucleotide sequence ID" value="NZ_JANGBQ010000021.1"/>
</dbReference>
<dbReference type="PANTHER" id="PTHR32182">
    <property type="entry name" value="DNA REPLICATION AND REPAIR PROTEIN RECF"/>
    <property type="match status" value="1"/>
</dbReference>
<dbReference type="Pfam" id="PF13175">
    <property type="entry name" value="AAA_15"/>
    <property type="match status" value="1"/>
</dbReference>
<dbReference type="PANTHER" id="PTHR32182:SF22">
    <property type="entry name" value="ATP-DEPENDENT ENDONUCLEASE, OLD FAMILY-RELATED"/>
    <property type="match status" value="1"/>
</dbReference>
<dbReference type="GO" id="GO:0000731">
    <property type="term" value="P:DNA synthesis involved in DNA repair"/>
    <property type="evidence" value="ECO:0007669"/>
    <property type="project" value="TreeGrafter"/>
</dbReference>
<organism evidence="2 3">
    <name type="scientific">Alistipes onderdonkii</name>
    <dbReference type="NCBI Taxonomy" id="328813"/>
    <lineage>
        <taxon>Bacteria</taxon>
        <taxon>Pseudomonadati</taxon>
        <taxon>Bacteroidota</taxon>
        <taxon>Bacteroidia</taxon>
        <taxon>Bacteroidales</taxon>
        <taxon>Rikenellaceae</taxon>
        <taxon>Alistipes</taxon>
    </lineage>
</organism>
<keyword evidence="2" id="KW-0067">ATP-binding</keyword>
<evidence type="ECO:0000259" key="1">
    <source>
        <dbReference type="Pfam" id="PF13175"/>
    </source>
</evidence>
<dbReference type="GO" id="GO:0005524">
    <property type="term" value="F:ATP binding"/>
    <property type="evidence" value="ECO:0007669"/>
    <property type="project" value="UniProtKB-KW"/>
</dbReference>
<protein>
    <submittedName>
        <fullName evidence="2">ATP-binding protein</fullName>
    </submittedName>
</protein>
<dbReference type="Gene3D" id="3.40.50.300">
    <property type="entry name" value="P-loop containing nucleotide triphosphate hydrolases"/>
    <property type="match status" value="1"/>
</dbReference>
<dbReference type="InterPro" id="IPR041685">
    <property type="entry name" value="AAA_GajA/Old/RecF-like"/>
</dbReference>
<reference evidence="2" key="1">
    <citation type="submission" date="2022-06" db="EMBL/GenBank/DDBJ databases">
        <title>Isolation of gut microbiota from human fecal samples.</title>
        <authorList>
            <person name="Pamer E.G."/>
            <person name="Barat B."/>
            <person name="Waligurski E."/>
            <person name="Medina S."/>
            <person name="Paddock L."/>
            <person name="Mostad J."/>
        </authorList>
    </citation>
    <scope>NUCLEOTIDE SEQUENCE</scope>
    <source>
        <strain evidence="2">DFI.6.22</strain>
    </source>
</reference>
<evidence type="ECO:0000313" key="2">
    <source>
        <dbReference type="EMBL" id="MCQ5083739.1"/>
    </source>
</evidence>
<comment type="caution">
    <text evidence="2">The sequence shown here is derived from an EMBL/GenBank/DDBJ whole genome shotgun (WGS) entry which is preliminary data.</text>
</comment>
<dbReference type="GO" id="GO:0006302">
    <property type="term" value="P:double-strand break repair"/>
    <property type="evidence" value="ECO:0007669"/>
    <property type="project" value="TreeGrafter"/>
</dbReference>
<dbReference type="EMBL" id="JANGBQ010000021">
    <property type="protein sequence ID" value="MCQ5083739.1"/>
    <property type="molecule type" value="Genomic_DNA"/>
</dbReference>
<sequence>MITHIKINGFKSFHNFEMMFTPFTVIAGINASGKSNLFDALELLSAIASGKKTLKEIFRDQRGDFIELFTKYDEQHYVSQMTFEVDMLVDKNITDAWGASAKLKYTRLQYSLTIQRVTGEYGIDDLIVTNERLETIKHDDDQWVKLISAQDRGNWRPKVTTGKRGTPYIYTENNKGQLTAYVPQDGVAGGKKRTYPLINATQTVLSSIGTIDFRHILAAKNEMENWRFLRFNPEHLRQPTSKYTGADKLTPSGLNLAAVLYRIKQEDEYSLIEISRELNRFIPEFTGVDVIDDVEHNQYVIYLQQRDGKIFSSRVLSEGTLRLLALCIIEYDNKVKGIICYEEPENGIHPFRINAMAHLLYNISTDFSDQHAPLRQVIINTHSPVVVKDIFAWEHNDHVSIYYSQMRSRTTNIDQSRVRINITRMIPVVKELDNIKSDTTGQLEWKYNIYSNEELKATLSTVESLLNMSNTTIEEE</sequence>
<dbReference type="InterPro" id="IPR027417">
    <property type="entry name" value="P-loop_NTPase"/>
</dbReference>
<evidence type="ECO:0000313" key="3">
    <source>
        <dbReference type="Proteomes" id="UP001205035"/>
    </source>
</evidence>
<accession>A0AAJ1CGD5</accession>
<gene>
    <name evidence="2" type="ORF">NE651_12685</name>
</gene>
<feature type="domain" description="Endonuclease GajA/Old nuclease/RecF-like AAA" evidence="1">
    <location>
        <begin position="1"/>
        <end position="386"/>
    </location>
</feature>
<dbReference type="AlphaFoldDB" id="A0AAJ1CGD5"/>
<proteinExistence type="predicted"/>